<dbReference type="EC" id="1.5.1.3" evidence="3 7"/>
<organism evidence="10 11">
    <name type="scientific">Evansella tamaricis</name>
    <dbReference type="NCBI Taxonomy" id="2069301"/>
    <lineage>
        <taxon>Bacteria</taxon>
        <taxon>Bacillati</taxon>
        <taxon>Bacillota</taxon>
        <taxon>Bacilli</taxon>
        <taxon>Bacillales</taxon>
        <taxon>Bacillaceae</taxon>
        <taxon>Evansella</taxon>
    </lineage>
</organism>
<evidence type="ECO:0000256" key="5">
    <source>
        <dbReference type="ARBA" id="ARBA00022857"/>
    </source>
</evidence>
<dbReference type="PROSITE" id="PS00075">
    <property type="entry name" value="DHFR_1"/>
    <property type="match status" value="1"/>
</dbReference>
<dbReference type="RefSeq" id="WP_217067167.1">
    <property type="nucleotide sequence ID" value="NZ_JAHQCS010000120.1"/>
</dbReference>
<dbReference type="InterPro" id="IPR012259">
    <property type="entry name" value="DHFR"/>
</dbReference>
<name>A0ABS6JH53_9BACI</name>
<accession>A0ABS6JH53</accession>
<evidence type="ECO:0000256" key="7">
    <source>
        <dbReference type="PIRNR" id="PIRNR000194"/>
    </source>
</evidence>
<dbReference type="PANTHER" id="PTHR48069:SF3">
    <property type="entry name" value="DIHYDROFOLATE REDUCTASE"/>
    <property type="match status" value="1"/>
</dbReference>
<evidence type="ECO:0000256" key="2">
    <source>
        <dbReference type="ARBA" id="ARBA00009539"/>
    </source>
</evidence>
<keyword evidence="11" id="KW-1185">Reference proteome</keyword>
<comment type="catalytic activity">
    <reaction evidence="7">
        <text>(6S)-5,6,7,8-tetrahydrofolate + NADP(+) = 7,8-dihydrofolate + NADPH + H(+)</text>
        <dbReference type="Rhea" id="RHEA:15009"/>
        <dbReference type="ChEBI" id="CHEBI:15378"/>
        <dbReference type="ChEBI" id="CHEBI:57451"/>
        <dbReference type="ChEBI" id="CHEBI:57453"/>
        <dbReference type="ChEBI" id="CHEBI:57783"/>
        <dbReference type="ChEBI" id="CHEBI:58349"/>
        <dbReference type="EC" id="1.5.1.3"/>
    </reaction>
</comment>
<evidence type="ECO:0000313" key="10">
    <source>
        <dbReference type="EMBL" id="MBU9712994.1"/>
    </source>
</evidence>
<dbReference type="PANTHER" id="PTHR48069">
    <property type="entry name" value="DIHYDROFOLATE REDUCTASE"/>
    <property type="match status" value="1"/>
</dbReference>
<keyword evidence="6 7" id="KW-0560">Oxidoreductase</keyword>
<comment type="pathway">
    <text evidence="1 7">Cofactor biosynthesis; tetrahydrofolate biosynthesis; 5,6,7,8-tetrahydrofolate from 7,8-dihydrofolate: step 1/1.</text>
</comment>
<dbReference type="EMBL" id="JAHQCS010000120">
    <property type="protein sequence ID" value="MBU9712994.1"/>
    <property type="molecule type" value="Genomic_DNA"/>
</dbReference>
<dbReference type="Proteomes" id="UP000784880">
    <property type="component" value="Unassembled WGS sequence"/>
</dbReference>
<dbReference type="CDD" id="cd00209">
    <property type="entry name" value="DHFR"/>
    <property type="match status" value="1"/>
</dbReference>
<comment type="similarity">
    <text evidence="2 7 8">Belongs to the dihydrofolate reductase family.</text>
</comment>
<dbReference type="InterPro" id="IPR017925">
    <property type="entry name" value="DHFR_CS"/>
</dbReference>
<reference evidence="10 11" key="1">
    <citation type="submission" date="2021-06" db="EMBL/GenBank/DDBJ databases">
        <title>Bacillus sp. RD4P76, an endophyte from a halophyte.</title>
        <authorList>
            <person name="Sun J.-Q."/>
        </authorList>
    </citation>
    <scope>NUCLEOTIDE SEQUENCE [LARGE SCALE GENOMIC DNA]</scope>
    <source>
        <strain evidence="10 11">CGMCC 1.15917</strain>
    </source>
</reference>
<evidence type="ECO:0000256" key="6">
    <source>
        <dbReference type="ARBA" id="ARBA00023002"/>
    </source>
</evidence>
<comment type="caution">
    <text evidence="10">The sequence shown here is derived from an EMBL/GenBank/DDBJ whole genome shotgun (WGS) entry which is preliminary data.</text>
</comment>
<evidence type="ECO:0000259" key="9">
    <source>
        <dbReference type="PROSITE" id="PS51330"/>
    </source>
</evidence>
<comment type="function">
    <text evidence="7">Key enzyme in folate metabolism. Catalyzes an essential reaction for de novo glycine and purine synthesis, and for DNA precursor synthesis.</text>
</comment>
<sequence>MIFMIAAVGEGMVIGKDGDMPWHLPNDLKYFKRTTSGHPVLMGKRTFESIGKALPNRRNIILTRDKSFSAEDIEVVNSLDEVKELLELNNSRTDGKKEQFFVIGGATLYNQLIGIADRLYITKIHAHFEGDTYFPEINEEEWKVVSSEKGEVDEKNPYRHTFVVYERRTK</sequence>
<dbReference type="InterPro" id="IPR001796">
    <property type="entry name" value="DHFR_dom"/>
</dbReference>
<evidence type="ECO:0000256" key="3">
    <source>
        <dbReference type="ARBA" id="ARBA00012856"/>
    </source>
</evidence>
<protein>
    <recommendedName>
        <fullName evidence="3 7">Dihydrofolate reductase</fullName>
        <ecNumber evidence="3 7">1.5.1.3</ecNumber>
    </recommendedName>
</protein>
<keyword evidence="4 7" id="KW-0554">One-carbon metabolism</keyword>
<dbReference type="PIRSF" id="PIRSF000194">
    <property type="entry name" value="DHFR"/>
    <property type="match status" value="1"/>
</dbReference>
<evidence type="ECO:0000256" key="1">
    <source>
        <dbReference type="ARBA" id="ARBA00004903"/>
    </source>
</evidence>
<dbReference type="Pfam" id="PF00186">
    <property type="entry name" value="DHFR_1"/>
    <property type="match status" value="1"/>
</dbReference>
<proteinExistence type="inferred from homology"/>
<feature type="domain" description="DHFR" evidence="9">
    <location>
        <begin position="1"/>
        <end position="167"/>
    </location>
</feature>
<gene>
    <name evidence="10" type="ORF">KS419_14785</name>
</gene>
<keyword evidence="5 7" id="KW-0521">NADP</keyword>
<dbReference type="PROSITE" id="PS51330">
    <property type="entry name" value="DHFR_2"/>
    <property type="match status" value="1"/>
</dbReference>
<evidence type="ECO:0000256" key="4">
    <source>
        <dbReference type="ARBA" id="ARBA00022563"/>
    </source>
</evidence>
<evidence type="ECO:0000256" key="8">
    <source>
        <dbReference type="RuleBase" id="RU004474"/>
    </source>
</evidence>
<evidence type="ECO:0000313" key="11">
    <source>
        <dbReference type="Proteomes" id="UP000784880"/>
    </source>
</evidence>